<evidence type="ECO:0000256" key="8">
    <source>
        <dbReference type="ARBA" id="ARBA00023065"/>
    </source>
</evidence>
<sequence>MLDLRPVLYTLGALLSMLALGMLIPIFVDLSADNNDWEVFLLAMFLTLTFGGMLMLANRGTGDNLNLRQAFLMTTLAWAVLPAFAALPMAFSVLDLSYTDAYFESMSGITTTGSTILSGLDTTPPGILIWRALLQWFGGIGIVVMAVAVLPMLQVGGMQVFKVESFDTVEKILPRAAQISGAIIGLYIAFTALCAIFYMLAGMGSFDALAHSMAAISTGGFSTYDASMGAFNSYSVDMITIVFMIIGSLPFIIYLQVVRGRPLAVWQDEQARGFLKLVAVLCGGVTLWLVVWKNFTIAEAFRFGSFNIISVLTGTGFASTDYSQWGSFSATLFFLVMFIGGCAGSTSCGIKIFRFQVLLKSMKCWAAHIIQPNGVFIPRYNNRPISRDVQSSVMAFMTLFLAIFIVLSTAVAATGADWVTAFSSTGTALSNVGPGLGDIVGPAGNFASLDDTAKWILSLAMLLGRLELFSALVLLSPAFWRA</sequence>
<feature type="transmembrane region" description="Helical" evidence="11">
    <location>
        <begin position="70"/>
        <end position="91"/>
    </location>
</feature>
<organism evidence="12 13">
    <name type="scientific">Kordiimonas pumila</name>
    <dbReference type="NCBI Taxonomy" id="2161677"/>
    <lineage>
        <taxon>Bacteria</taxon>
        <taxon>Pseudomonadati</taxon>
        <taxon>Pseudomonadota</taxon>
        <taxon>Alphaproteobacteria</taxon>
        <taxon>Kordiimonadales</taxon>
        <taxon>Kordiimonadaceae</taxon>
        <taxon>Kordiimonas</taxon>
    </lineage>
</organism>
<evidence type="ECO:0000256" key="3">
    <source>
        <dbReference type="ARBA" id="ARBA00022475"/>
    </source>
</evidence>
<keyword evidence="3 10" id="KW-1003">Cell membrane</keyword>
<keyword evidence="7 11" id="KW-1133">Transmembrane helix</keyword>
<dbReference type="Pfam" id="PF02386">
    <property type="entry name" value="TrkH"/>
    <property type="match status" value="1"/>
</dbReference>
<comment type="function">
    <text evidence="10">Low-affinity potassium transport system. Interacts with Trk system potassium uptake protein TrkA.</text>
</comment>
<keyword evidence="13" id="KW-1185">Reference proteome</keyword>
<accession>A0ABV7D9L8</accession>
<keyword evidence="10" id="KW-0997">Cell inner membrane</keyword>
<feature type="transmembrane region" description="Helical" evidence="11">
    <location>
        <begin position="393"/>
        <end position="413"/>
    </location>
</feature>
<evidence type="ECO:0000256" key="2">
    <source>
        <dbReference type="ARBA" id="ARBA00022448"/>
    </source>
</evidence>
<reference evidence="13" key="1">
    <citation type="journal article" date="2019" name="Int. J. Syst. Evol. Microbiol.">
        <title>The Global Catalogue of Microorganisms (GCM) 10K type strain sequencing project: providing services to taxonomists for standard genome sequencing and annotation.</title>
        <authorList>
            <consortium name="The Broad Institute Genomics Platform"/>
            <consortium name="The Broad Institute Genome Sequencing Center for Infectious Disease"/>
            <person name="Wu L."/>
            <person name="Ma J."/>
        </authorList>
    </citation>
    <scope>NUCLEOTIDE SEQUENCE [LARGE SCALE GENOMIC DNA]</scope>
    <source>
        <strain evidence="13">KCTC 62164</strain>
    </source>
</reference>
<name>A0ABV7D9L8_9PROT</name>
<keyword evidence="5 11" id="KW-0812">Transmembrane</keyword>
<dbReference type="RefSeq" id="WP_194214484.1">
    <property type="nucleotide sequence ID" value="NZ_CP061205.1"/>
</dbReference>
<evidence type="ECO:0000256" key="10">
    <source>
        <dbReference type="PIRNR" id="PIRNR006247"/>
    </source>
</evidence>
<feature type="transmembrane region" description="Helical" evidence="11">
    <location>
        <begin position="39"/>
        <end position="58"/>
    </location>
</feature>
<proteinExistence type="inferred from homology"/>
<dbReference type="PANTHER" id="PTHR32024">
    <property type="entry name" value="TRK SYSTEM POTASSIUM UPTAKE PROTEIN TRKG-RELATED"/>
    <property type="match status" value="1"/>
</dbReference>
<keyword evidence="2 10" id="KW-0813">Transport</keyword>
<feature type="transmembrane region" description="Helical" evidence="11">
    <location>
        <begin position="455"/>
        <end position="480"/>
    </location>
</feature>
<evidence type="ECO:0000256" key="4">
    <source>
        <dbReference type="ARBA" id="ARBA00022538"/>
    </source>
</evidence>
<dbReference type="InterPro" id="IPR004772">
    <property type="entry name" value="TrkH"/>
</dbReference>
<feature type="transmembrane region" description="Helical" evidence="11">
    <location>
        <begin position="176"/>
        <end position="200"/>
    </location>
</feature>
<dbReference type="PIRSF" id="PIRSF006247">
    <property type="entry name" value="TrkH"/>
    <property type="match status" value="1"/>
</dbReference>
<evidence type="ECO:0000313" key="12">
    <source>
        <dbReference type="EMBL" id="MFC3053694.1"/>
    </source>
</evidence>
<comment type="similarity">
    <text evidence="10">Belongs to the TrkH potassium transport family.</text>
</comment>
<dbReference type="PANTHER" id="PTHR32024:SF3">
    <property type="entry name" value="TRK SYSTEM POTASSIUM UPTAKE PROTEIN"/>
    <property type="match status" value="1"/>
</dbReference>
<evidence type="ECO:0000256" key="5">
    <source>
        <dbReference type="ARBA" id="ARBA00022692"/>
    </source>
</evidence>
<comment type="caution">
    <text evidence="12">The sequence shown here is derived from an EMBL/GenBank/DDBJ whole genome shotgun (WGS) entry which is preliminary data.</text>
</comment>
<dbReference type="InterPro" id="IPR003445">
    <property type="entry name" value="Cat_transpt"/>
</dbReference>
<keyword evidence="4 10" id="KW-0633">Potassium transport</keyword>
<evidence type="ECO:0000313" key="13">
    <source>
        <dbReference type="Proteomes" id="UP001595444"/>
    </source>
</evidence>
<evidence type="ECO:0000256" key="9">
    <source>
        <dbReference type="ARBA" id="ARBA00023136"/>
    </source>
</evidence>
<feature type="transmembrane region" description="Helical" evidence="11">
    <location>
        <begin position="236"/>
        <end position="254"/>
    </location>
</feature>
<dbReference type="Proteomes" id="UP001595444">
    <property type="component" value="Unassembled WGS sequence"/>
</dbReference>
<evidence type="ECO:0000256" key="11">
    <source>
        <dbReference type="SAM" id="Phobius"/>
    </source>
</evidence>
<feature type="transmembrane region" description="Helical" evidence="11">
    <location>
        <begin position="332"/>
        <end position="353"/>
    </location>
</feature>
<dbReference type="EMBL" id="JBHRSL010000028">
    <property type="protein sequence ID" value="MFC3053694.1"/>
    <property type="molecule type" value="Genomic_DNA"/>
</dbReference>
<keyword evidence="9 10" id="KW-0472">Membrane</keyword>
<gene>
    <name evidence="12" type="ORF">ACFOKA_17475</name>
</gene>
<keyword evidence="8 10" id="KW-0406">Ion transport</keyword>
<comment type="subcellular location">
    <subcellularLocation>
        <location evidence="10">Cell inner membrane</location>
        <topology evidence="10">Multi-pass membrane protein</topology>
    </subcellularLocation>
    <subcellularLocation>
        <location evidence="1">Cell membrane</location>
        <topology evidence="1">Multi-pass membrane protein</topology>
    </subcellularLocation>
</comment>
<evidence type="ECO:0000256" key="1">
    <source>
        <dbReference type="ARBA" id="ARBA00004651"/>
    </source>
</evidence>
<keyword evidence="6 10" id="KW-0630">Potassium</keyword>
<feature type="transmembrane region" description="Helical" evidence="11">
    <location>
        <begin position="7"/>
        <end position="27"/>
    </location>
</feature>
<feature type="transmembrane region" description="Helical" evidence="11">
    <location>
        <begin position="274"/>
        <end position="291"/>
    </location>
</feature>
<feature type="transmembrane region" description="Helical" evidence="11">
    <location>
        <begin position="133"/>
        <end position="155"/>
    </location>
</feature>
<protein>
    <recommendedName>
        <fullName evidence="10">Trk system potassium uptake protein</fullName>
    </recommendedName>
</protein>
<evidence type="ECO:0000256" key="6">
    <source>
        <dbReference type="ARBA" id="ARBA00022958"/>
    </source>
</evidence>
<evidence type="ECO:0000256" key="7">
    <source>
        <dbReference type="ARBA" id="ARBA00022989"/>
    </source>
</evidence>